<dbReference type="STRING" id="571298.SAMN04488026_10867"/>
<proteinExistence type="inferred from homology"/>
<dbReference type="AlphaFoldDB" id="A0A1G9K5I2"/>
<dbReference type="Pfam" id="PF25954">
    <property type="entry name" value="Beta-barrel_RND_2"/>
    <property type="match status" value="1"/>
</dbReference>
<comment type="similarity">
    <text evidence="1">Belongs to the membrane fusion protein (MFP) (TC 8.A.1) family.</text>
</comment>
<dbReference type="GO" id="GO:0015562">
    <property type="term" value="F:efflux transmembrane transporter activity"/>
    <property type="evidence" value="ECO:0007669"/>
    <property type="project" value="TreeGrafter"/>
</dbReference>
<keyword evidence="2" id="KW-0175">Coiled coil</keyword>
<protein>
    <submittedName>
        <fullName evidence="6">Membrane fusion protein, multidrug efflux system</fullName>
    </submittedName>
</protein>
<dbReference type="PANTHER" id="PTHR30469:SF29">
    <property type="entry name" value="BLR2860 PROTEIN"/>
    <property type="match status" value="1"/>
</dbReference>
<sequence length="376" mass="40226">MKARAAENTTQRETLSFETDQGASRSVWIAGALLVAIVAWMGSGLIFPSDTSEPITRRGEPQPVSVAVRQSTAETVTQLFQAEGQAQPDRDSALRAETSGTIDEVYVVKGQMVERGAVVARFDRTEANAELARAREDLAQAQRELENAQTLFQRGVATTDRLVLARVALAAAESRLTNAREEVVDAGITAPFTGRIEALDLDPGEFISAGTEVGRIVDNRPLTVTIQVPQQSLTRIHDGQTATVRFITGEVRKGKVIFVGTAAAAETRTFLAEVRVQNLDGAIPAGISAEVEIPTGETVAHFLSPSVVSLNTEGELGVKTVSADNIVQFHRIAIARSQLDGIWVTGLPETTDIITVGQGFVRDGETVRPSAEEAGQ</sequence>
<feature type="domain" description="CusB-like beta-barrel" evidence="5">
    <location>
        <begin position="224"/>
        <end position="293"/>
    </location>
</feature>
<keyword evidence="3" id="KW-0472">Membrane</keyword>
<dbReference type="InterPro" id="IPR006143">
    <property type="entry name" value="RND_pump_MFP"/>
</dbReference>
<dbReference type="Gene3D" id="1.10.287.470">
    <property type="entry name" value="Helix hairpin bin"/>
    <property type="match status" value="1"/>
</dbReference>
<dbReference type="InterPro" id="IPR058792">
    <property type="entry name" value="Beta-barrel_RND_2"/>
</dbReference>
<dbReference type="NCBIfam" id="TIGR01730">
    <property type="entry name" value="RND_mfp"/>
    <property type="match status" value="1"/>
</dbReference>
<dbReference type="SUPFAM" id="SSF111369">
    <property type="entry name" value="HlyD-like secretion proteins"/>
    <property type="match status" value="1"/>
</dbReference>
<dbReference type="Proteomes" id="UP000199382">
    <property type="component" value="Unassembled WGS sequence"/>
</dbReference>
<organism evidence="6 7">
    <name type="scientific">Aliiruegeria lutimaris</name>
    <dbReference type="NCBI Taxonomy" id="571298"/>
    <lineage>
        <taxon>Bacteria</taxon>
        <taxon>Pseudomonadati</taxon>
        <taxon>Pseudomonadota</taxon>
        <taxon>Alphaproteobacteria</taxon>
        <taxon>Rhodobacterales</taxon>
        <taxon>Roseobacteraceae</taxon>
        <taxon>Aliiruegeria</taxon>
    </lineage>
</organism>
<keyword evidence="3" id="KW-1133">Transmembrane helix</keyword>
<evidence type="ECO:0000256" key="2">
    <source>
        <dbReference type="SAM" id="Coils"/>
    </source>
</evidence>
<evidence type="ECO:0000259" key="4">
    <source>
        <dbReference type="Pfam" id="PF25917"/>
    </source>
</evidence>
<feature type="transmembrane region" description="Helical" evidence="3">
    <location>
        <begin position="27"/>
        <end position="48"/>
    </location>
</feature>
<dbReference type="PANTHER" id="PTHR30469">
    <property type="entry name" value="MULTIDRUG RESISTANCE PROTEIN MDTA"/>
    <property type="match status" value="1"/>
</dbReference>
<reference evidence="6 7" key="1">
    <citation type="submission" date="2016-10" db="EMBL/GenBank/DDBJ databases">
        <authorList>
            <person name="de Groot N.N."/>
        </authorList>
    </citation>
    <scope>NUCLEOTIDE SEQUENCE [LARGE SCALE GENOMIC DNA]</scope>
    <source>
        <strain evidence="6 7">DSM 25294</strain>
    </source>
</reference>
<keyword evidence="3" id="KW-0812">Transmembrane</keyword>
<dbReference type="Gene3D" id="2.40.30.170">
    <property type="match status" value="1"/>
</dbReference>
<dbReference type="InterPro" id="IPR058625">
    <property type="entry name" value="MdtA-like_BSH"/>
</dbReference>
<feature type="domain" description="Multidrug resistance protein MdtA-like barrel-sandwich hybrid" evidence="4">
    <location>
        <begin position="94"/>
        <end position="217"/>
    </location>
</feature>
<evidence type="ECO:0000256" key="3">
    <source>
        <dbReference type="SAM" id="Phobius"/>
    </source>
</evidence>
<feature type="coiled-coil region" evidence="2">
    <location>
        <begin position="124"/>
        <end position="182"/>
    </location>
</feature>
<accession>A0A1G9K5I2</accession>
<dbReference type="EMBL" id="FNEK01000086">
    <property type="protein sequence ID" value="SDL45008.1"/>
    <property type="molecule type" value="Genomic_DNA"/>
</dbReference>
<dbReference type="Gene3D" id="2.40.420.20">
    <property type="match status" value="1"/>
</dbReference>
<dbReference type="Gene3D" id="2.40.50.100">
    <property type="match status" value="1"/>
</dbReference>
<gene>
    <name evidence="6" type="ORF">SAMN04488026_10867</name>
</gene>
<name>A0A1G9K5I2_9RHOB</name>
<evidence type="ECO:0000313" key="7">
    <source>
        <dbReference type="Proteomes" id="UP000199382"/>
    </source>
</evidence>
<dbReference type="Pfam" id="PF25917">
    <property type="entry name" value="BSH_RND"/>
    <property type="match status" value="1"/>
</dbReference>
<keyword evidence="7" id="KW-1185">Reference proteome</keyword>
<dbReference type="GO" id="GO:1990281">
    <property type="term" value="C:efflux pump complex"/>
    <property type="evidence" value="ECO:0007669"/>
    <property type="project" value="TreeGrafter"/>
</dbReference>
<evidence type="ECO:0000256" key="1">
    <source>
        <dbReference type="ARBA" id="ARBA00009477"/>
    </source>
</evidence>
<evidence type="ECO:0000313" key="6">
    <source>
        <dbReference type="EMBL" id="SDL45008.1"/>
    </source>
</evidence>
<evidence type="ECO:0000259" key="5">
    <source>
        <dbReference type="Pfam" id="PF25954"/>
    </source>
</evidence>